<dbReference type="EMBL" id="JBFQGM010000001">
    <property type="protein sequence ID" value="MFL9459051.1"/>
    <property type="molecule type" value="Genomic_DNA"/>
</dbReference>
<name>A0ABW8WDH6_9CYAN</name>
<dbReference type="Proteomes" id="UP001628874">
    <property type="component" value="Unassembled WGS sequence"/>
</dbReference>
<evidence type="ECO:0000313" key="2">
    <source>
        <dbReference type="EMBL" id="MFL9459051.1"/>
    </source>
</evidence>
<accession>A0ABW8WDH6</accession>
<dbReference type="Gene3D" id="3.40.50.300">
    <property type="entry name" value="P-loop containing nucleotide triphosphate hydrolases"/>
    <property type="match status" value="1"/>
</dbReference>
<evidence type="ECO:0000259" key="1">
    <source>
        <dbReference type="Pfam" id="PF13476"/>
    </source>
</evidence>
<protein>
    <submittedName>
        <fullName evidence="2">AAA family ATPase</fullName>
    </submittedName>
</protein>
<dbReference type="InterPro" id="IPR038729">
    <property type="entry name" value="Rad50/SbcC_AAA"/>
</dbReference>
<organism evidence="2 3">
    <name type="scientific">Scytonema tolypothrichoides VB-61278_2</name>
    <dbReference type="NCBI Taxonomy" id="3232314"/>
    <lineage>
        <taxon>Bacteria</taxon>
        <taxon>Bacillati</taxon>
        <taxon>Cyanobacteriota</taxon>
        <taxon>Cyanophyceae</taxon>
        <taxon>Nostocales</taxon>
        <taxon>Scytonemataceae</taxon>
        <taxon>Scytonema</taxon>
    </lineage>
</organism>
<dbReference type="SUPFAM" id="SSF52540">
    <property type="entry name" value="P-loop containing nucleoside triphosphate hydrolases"/>
    <property type="match status" value="1"/>
</dbReference>
<comment type="caution">
    <text evidence="2">The sequence shown here is derived from an EMBL/GenBank/DDBJ whole genome shotgun (WGS) entry which is preliminary data.</text>
</comment>
<reference evidence="2 3" key="1">
    <citation type="submission" date="2024-07" db="EMBL/GenBank/DDBJ databases">
        <authorList>
            <person name="Tripathy S."/>
        </authorList>
    </citation>
    <scope>NUCLEOTIDE SEQUENCE [LARGE SCALE GENOMIC DNA]</scope>
    <source>
        <strain evidence="2 3">VB-61278_2</strain>
    </source>
</reference>
<gene>
    <name evidence="2" type="ORF">AB0759_00150</name>
</gene>
<dbReference type="Pfam" id="PF13476">
    <property type="entry name" value="AAA_23"/>
    <property type="match status" value="1"/>
</dbReference>
<dbReference type="InterPro" id="IPR027417">
    <property type="entry name" value="P-loop_NTPase"/>
</dbReference>
<evidence type="ECO:0000313" key="3">
    <source>
        <dbReference type="Proteomes" id="UP001628874"/>
    </source>
</evidence>
<proteinExistence type="predicted"/>
<feature type="domain" description="Rad50/SbcC-type AAA" evidence="1">
    <location>
        <begin position="4"/>
        <end position="61"/>
    </location>
</feature>
<keyword evidence="3" id="KW-1185">Reference proteome</keyword>
<dbReference type="RefSeq" id="WP_237265976.1">
    <property type="nucleotide sequence ID" value="NZ_JBFQGM010000001.1"/>
</dbReference>
<sequence>MLKELHLQQVGPTDRFDVEFAARLNIFTGDNGLGKSFLLDVAWWVLTGNWVEQPAYPRRHTKELPKIISKIDTRNWRLLFHEIDFESYFDFSEQKWQGNWSLDNFSKSVSYTRTRSILGALDSHIRKKKFWVIRGITEMIPFDFPPEPLDFDKKVRQPGNAWLAKNPDPKKGTRDYWSPFKRSLADGFQDLCAYSVMYEPVGTVEHYLSRENYRSLRY</sequence>